<dbReference type="SUPFAM" id="SSF51717">
    <property type="entry name" value="Dihydropteroate synthetase-like"/>
    <property type="match status" value="1"/>
</dbReference>
<name>A0A2J6N2B8_9CREN</name>
<dbReference type="Proteomes" id="UP000886076">
    <property type="component" value="Unassembled WGS sequence"/>
</dbReference>
<sequence>MLKNQNSLKKERKMKIGIITGKRAYDLVKQKIDNSFFGESITIKIFKLEIEVAAMLTTSIILEMLKKDEVLVNELREMDVILIPGTVSGSTEEISILIGKPVYKASRDLSLLKELINFVSSGKKLSSTISADEILNLDRLKRFEETLEEIYKNKYPVAFEIKNIKIPVRGPPIFIASETPTGVSPQDVGEYVRYLEDSGADIINVAIPIGESFEDSIKRIKNVAESIRKSVLGIDTINTKLMLEAYDYGAEVYFSLDSKNIEELKRIKEKSFVVIPSEKTLDMGRENIVLELENTIKKAEELGFRKLIVDPIIKPPCTGFVDSLILLHDVSERVKNYPFMLSFSNVIELMDADSVGINAILSTIAAEMGASLILVSEESWKARGSTLEARISSLMSSYAFKNKTPPINIGTDLLLFKSKKKPVSMKPPEEFKKIVTVENQGEPIMDKGIYVLIFVDHEKRLIYLCVHGEEKLCYASDNGKDLYKKLTRSGVKFSNEHASYIGYELAKAEFSLKLGKQYEQDFSSFVEPKEKYFDILKYYKNLVRDIE</sequence>
<organism evidence="3 4">
    <name type="scientific">Fervidicoccus fontis</name>
    <dbReference type="NCBI Taxonomy" id="683846"/>
    <lineage>
        <taxon>Archaea</taxon>
        <taxon>Thermoproteota</taxon>
        <taxon>Thermoprotei</taxon>
        <taxon>Fervidicoccales</taxon>
        <taxon>Fervidicoccaceae</taxon>
        <taxon>Fervidicoccus</taxon>
    </lineage>
</organism>
<dbReference type="InterPro" id="IPR011005">
    <property type="entry name" value="Dihydropteroate_synth-like_sf"/>
</dbReference>
<accession>A0A2J6N2B8</accession>
<evidence type="ECO:0000313" key="3">
    <source>
        <dbReference type="EMBL" id="PMB75482.1"/>
    </source>
</evidence>
<dbReference type="GO" id="GO:0042558">
    <property type="term" value="P:pteridine-containing compound metabolic process"/>
    <property type="evidence" value="ECO:0007669"/>
    <property type="project" value="InterPro"/>
</dbReference>
<comment type="caution">
    <text evidence="3">The sequence shown here is derived from an EMBL/GenBank/DDBJ whole genome shotgun (WGS) entry which is preliminary data.</text>
</comment>
<reference evidence="3 4" key="1">
    <citation type="submission" date="2018-01" db="EMBL/GenBank/DDBJ databases">
        <title>Metagenomic assembled genomes from two thermal pools in the Uzon Caldera, Kamchatka, Russia.</title>
        <authorList>
            <person name="Wilkins L."/>
            <person name="Ettinger C."/>
        </authorList>
    </citation>
    <scope>NUCLEOTIDE SEQUENCE [LARGE SCALE GENOMIC DNA]</scope>
    <source>
        <strain evidence="3">ZAV-06</strain>
    </source>
</reference>
<dbReference type="InterPro" id="IPR025595">
    <property type="entry name" value="PterinBD-DUF4346"/>
</dbReference>
<gene>
    <name evidence="3" type="ORF">C0188_03115</name>
    <name evidence="2" type="ORF">ENO39_03345</name>
</gene>
<evidence type="ECO:0000313" key="4">
    <source>
        <dbReference type="Proteomes" id="UP000237153"/>
    </source>
</evidence>
<feature type="domain" description="Pterin-binding" evidence="1">
    <location>
        <begin position="159"/>
        <end position="396"/>
    </location>
</feature>
<dbReference type="InterPro" id="IPR005236">
    <property type="entry name" value="Dihydropt_synth"/>
</dbReference>
<dbReference type="NCBIfam" id="TIGR00284">
    <property type="entry name" value="dihydropteroate synthase-like protein"/>
    <property type="match status" value="1"/>
</dbReference>
<dbReference type="EMBL" id="PNIM01000014">
    <property type="protein sequence ID" value="PMB75482.1"/>
    <property type="molecule type" value="Genomic_DNA"/>
</dbReference>
<dbReference type="EMBL" id="DSFH01000047">
    <property type="protein sequence ID" value="HEW64073.1"/>
    <property type="molecule type" value="Genomic_DNA"/>
</dbReference>
<dbReference type="Pfam" id="PF14251">
    <property type="entry name" value="PterinBD-DUF4346"/>
    <property type="match status" value="1"/>
</dbReference>
<dbReference type="PROSITE" id="PS50972">
    <property type="entry name" value="PTERIN_BINDING"/>
    <property type="match status" value="1"/>
</dbReference>
<proteinExistence type="predicted"/>
<dbReference type="InterPro" id="IPR000489">
    <property type="entry name" value="Pterin-binding_dom"/>
</dbReference>
<dbReference type="Proteomes" id="UP000237153">
    <property type="component" value="Unassembled WGS sequence"/>
</dbReference>
<protein>
    <submittedName>
        <fullName evidence="3">Dihydropteroate synthase-like protein</fullName>
    </submittedName>
</protein>
<evidence type="ECO:0000313" key="2">
    <source>
        <dbReference type="EMBL" id="HEW64073.1"/>
    </source>
</evidence>
<dbReference type="AlphaFoldDB" id="A0A2J6N2B8"/>
<evidence type="ECO:0000259" key="1">
    <source>
        <dbReference type="PROSITE" id="PS50972"/>
    </source>
</evidence>
<reference evidence="2" key="2">
    <citation type="journal article" date="2020" name="mSystems">
        <title>Genome- and Community-Level Interaction Insights into Carbon Utilization and Element Cycling Functions of Hydrothermarchaeota in Hydrothermal Sediment.</title>
        <authorList>
            <person name="Zhou Z."/>
            <person name="Liu Y."/>
            <person name="Xu W."/>
            <person name="Pan J."/>
            <person name="Luo Z.H."/>
            <person name="Li M."/>
        </authorList>
    </citation>
    <scope>NUCLEOTIDE SEQUENCE [LARGE SCALE GENOMIC DNA]</scope>
    <source>
        <strain evidence="2">SpSt-1261</strain>
    </source>
</reference>